<feature type="binding site" evidence="14">
    <location>
        <position position="163"/>
    </location>
    <ligand>
        <name>Ca(2+)</name>
        <dbReference type="ChEBI" id="CHEBI:29108"/>
    </ligand>
</feature>
<feature type="binding site" evidence="14">
    <location>
        <position position="183"/>
    </location>
    <ligand>
        <name>beta-D-galactose</name>
        <dbReference type="ChEBI" id="CHEBI:27667"/>
    </ligand>
</feature>
<evidence type="ECO:0000256" key="2">
    <source>
        <dbReference type="ARBA" id="ARBA00022448"/>
    </source>
</evidence>
<keyword evidence="4 14" id="KW-0479">Metal-binding</keyword>
<dbReference type="NCBIfam" id="NF011924">
    <property type="entry name" value="PRK15395.1"/>
    <property type="match status" value="1"/>
</dbReference>
<evidence type="ECO:0000256" key="5">
    <source>
        <dbReference type="ARBA" id="ARBA00022729"/>
    </source>
</evidence>
<dbReference type="PDBsum" id="4Z0N"/>
<accession>D1AWX5</accession>
<evidence type="ECO:0000256" key="9">
    <source>
        <dbReference type="ARBA" id="ARBA00034344"/>
    </source>
</evidence>
<feature type="binding site" evidence="14">
    <location>
        <position position="165"/>
    </location>
    <ligand>
        <name>Ca(2+)</name>
        <dbReference type="ChEBI" id="CHEBI:29108"/>
    </ligand>
</feature>
<dbReference type="PANTHER" id="PTHR30036:SF2">
    <property type="entry name" value="D-GALACTOSE_METHYL-GALACTOSIDE BINDING PERIPLASMIC PROTEIN MGLB"/>
    <property type="match status" value="1"/>
</dbReference>
<dbReference type="PDB" id="4Z0N">
    <property type="method" value="X-ray"/>
    <property type="resolution" value="1.26 A"/>
    <property type="chains" value="A=19-332"/>
</dbReference>
<feature type="binding site" evidence="14">
    <location>
        <position position="116"/>
    </location>
    <ligand>
        <name>beta-D-galactose</name>
        <dbReference type="ChEBI" id="CHEBI:27667"/>
    </ligand>
</feature>
<evidence type="ECO:0000313" key="12">
    <source>
        <dbReference type="EMBL" id="ACZ00801.1"/>
    </source>
</evidence>
<evidence type="ECO:0000256" key="6">
    <source>
        <dbReference type="ARBA" id="ARBA00022764"/>
    </source>
</evidence>
<dbReference type="GO" id="GO:0030288">
    <property type="term" value="C:outer membrane-bounded periplasmic space"/>
    <property type="evidence" value="ECO:0007669"/>
    <property type="project" value="TreeGrafter"/>
</dbReference>
<dbReference type="PANTHER" id="PTHR30036">
    <property type="entry name" value="D-XYLOSE-BINDING PERIPLASMIC PROTEIN"/>
    <property type="match status" value="1"/>
</dbReference>
<comment type="subunit">
    <text evidence="8">The ABC transporter complex is composed of one ATP-binding protein (MglA), two transmembrane proteins (MglC) and a solute-binding protein (MglB).</text>
</comment>
<keyword evidence="3" id="KW-0762">Sugar transport</keyword>
<dbReference type="InterPro" id="IPR028082">
    <property type="entry name" value="Peripla_BP_I"/>
</dbReference>
<dbReference type="SUPFAM" id="SSF53822">
    <property type="entry name" value="Periplasmic binding protein-like I"/>
    <property type="match status" value="1"/>
</dbReference>
<sequence>MKKLLTMVLLLLAFVVSCGSKKDTSKITLGVTYYKFDDNFLAGMRNDMIQIAKEKYPNIELLNNDSQNSQSILNDQIEVLINKGVNVLVINLVDPTAGQSVIDKAKAANIPIILFNKDPGVDALNSYDKAWYVGTTPKDSGILQGQVIEKAWLANPAYDLNGDGVIQYVMLFGEPGQPDAEARTKYSIEYLNEKGIKTEELHKDIANWDAAQAKDKMDAWLSGPNANKIEVVIANNDGMALGAVESIKAVKKELPVFGVDAIQEALTLIEKGEMVGTVLQDATGQARAILELANNIANGKEPTEGTEWKLIDKAVRVPYVGVDKDNYKEFQK</sequence>
<feature type="binding site" evidence="14">
    <location>
        <position position="159"/>
    </location>
    <ligand>
        <name>Ca(2+)</name>
        <dbReference type="ChEBI" id="CHEBI:29108"/>
    </ligand>
</feature>
<dbReference type="OrthoDB" id="9769193at2"/>
<reference evidence="12 13" key="1">
    <citation type="journal article" date="2009" name="Stand. Genomic Sci.">
        <title>Complete genome sequence of Streptobacillus moniliformis type strain (9901T).</title>
        <authorList>
            <person name="Nolan M."/>
            <person name="Gronow S."/>
            <person name="Lapidus A."/>
            <person name="Ivanova N."/>
            <person name="Copeland A."/>
            <person name="Lucas S."/>
            <person name="Del Rio T.G."/>
            <person name="Chen F."/>
            <person name="Tice H."/>
            <person name="Pitluck S."/>
            <person name="Cheng J.F."/>
            <person name="Sims D."/>
            <person name="Meincke L."/>
            <person name="Bruce D."/>
            <person name="Goodwin L."/>
            <person name="Brettin T."/>
            <person name="Han C."/>
            <person name="Detter J.C."/>
            <person name="Ovchinikova G."/>
            <person name="Pati A."/>
            <person name="Mavromatis K."/>
            <person name="Mikhailova N."/>
            <person name="Chen A."/>
            <person name="Palaniappan K."/>
            <person name="Land M."/>
            <person name="Hauser L."/>
            <person name="Chang Y.J."/>
            <person name="Jeffries C.D."/>
            <person name="Rohde M."/>
            <person name="Sproer C."/>
            <person name="Goker M."/>
            <person name="Bristow J."/>
            <person name="Eisen J.A."/>
            <person name="Markowitz V."/>
            <person name="Hugenholtz P."/>
            <person name="Kyrpides N.C."/>
            <person name="Klenk H.P."/>
            <person name="Chain P."/>
        </authorList>
    </citation>
    <scope>NUCLEOTIDE SEQUENCE [LARGE SCALE GENOMIC DNA]</scope>
    <source>
        <strain evidence="13">ATCC 14647 / DSM 12112 / NCTC 10651 / 9901</strain>
    </source>
</reference>
<dbReference type="Pfam" id="PF13407">
    <property type="entry name" value="Peripla_BP_4"/>
    <property type="match status" value="1"/>
</dbReference>
<protein>
    <recommendedName>
        <fullName evidence="9">D-galactose/methyl-galactoside binding periplasmic protein MglB</fullName>
    </recommendedName>
</protein>
<dbReference type="KEGG" id="smf:Smon_0317"/>
<dbReference type="STRING" id="519441.Smon_0317"/>
<dbReference type="eggNOG" id="COG1879">
    <property type="taxonomic scope" value="Bacteria"/>
</dbReference>
<dbReference type="Gene3D" id="3.40.50.2300">
    <property type="match status" value="2"/>
</dbReference>
<gene>
    <name evidence="12" type="ordered locus">Smon_0317</name>
</gene>
<keyword evidence="7 14" id="KW-0106">Calcium</keyword>
<dbReference type="SMR" id="D1AWX5"/>
<dbReference type="RefSeq" id="WP_012858358.1">
    <property type="nucleotide sequence ID" value="NC_013515.1"/>
</dbReference>
<dbReference type="EvolutionaryTrace" id="D1AWX5"/>
<feature type="binding site" evidence="14">
    <location>
        <position position="260"/>
    </location>
    <ligand>
        <name>beta-D-galactose</name>
        <dbReference type="ChEBI" id="CHEBI:27667"/>
    </ligand>
</feature>
<evidence type="ECO:0000256" key="10">
    <source>
        <dbReference type="SAM" id="SignalP"/>
    </source>
</evidence>
<proteinExistence type="evidence at protein level"/>
<dbReference type="EMBL" id="CP001779">
    <property type="protein sequence ID" value="ACZ00801.1"/>
    <property type="molecule type" value="Genomic_DNA"/>
</dbReference>
<evidence type="ECO:0000256" key="4">
    <source>
        <dbReference type="ARBA" id="ARBA00022723"/>
    </source>
</evidence>
<dbReference type="CDD" id="cd01539">
    <property type="entry name" value="PBP1_GGBP"/>
    <property type="match status" value="1"/>
</dbReference>
<evidence type="ECO:0000256" key="8">
    <source>
        <dbReference type="ARBA" id="ARBA00034323"/>
    </source>
</evidence>
<evidence type="ECO:0000313" key="13">
    <source>
        <dbReference type="Proteomes" id="UP000002072"/>
    </source>
</evidence>
<feature type="signal peptide" evidence="10">
    <location>
        <begin position="1"/>
        <end position="18"/>
    </location>
</feature>
<comment type="subcellular location">
    <subcellularLocation>
        <location evidence="1">Cell envelope</location>
    </subcellularLocation>
</comment>
<organism evidence="12 13">
    <name type="scientific">Streptobacillus moniliformis (strain ATCC 14647 / DSM 12112 / NCTC 10651 / 9901)</name>
    <dbReference type="NCBI Taxonomy" id="519441"/>
    <lineage>
        <taxon>Bacteria</taxon>
        <taxon>Fusobacteriati</taxon>
        <taxon>Fusobacteriota</taxon>
        <taxon>Fusobacteriia</taxon>
        <taxon>Fusobacteriales</taxon>
        <taxon>Leptotrichiaceae</taxon>
        <taxon>Streptobacillus</taxon>
    </lineage>
</organism>
<dbReference type="GO" id="GO:0046872">
    <property type="term" value="F:metal ion binding"/>
    <property type="evidence" value="ECO:0007669"/>
    <property type="project" value="UniProtKB-KW"/>
</dbReference>
<evidence type="ECO:0000256" key="7">
    <source>
        <dbReference type="ARBA" id="ARBA00022837"/>
    </source>
</evidence>
<evidence type="ECO:0000256" key="3">
    <source>
        <dbReference type="ARBA" id="ARBA00022597"/>
    </source>
</evidence>
<dbReference type="InterPro" id="IPR044085">
    <property type="entry name" value="MglB-like_PBP1"/>
</dbReference>
<feature type="binding site" evidence="14">
    <location>
        <position position="161"/>
    </location>
    <ligand>
        <name>Ca(2+)</name>
        <dbReference type="ChEBI" id="CHEBI:29108"/>
    </ligand>
</feature>
<feature type="binding site" evidence="14">
    <location>
        <position position="167"/>
    </location>
    <ligand>
        <name>Ca(2+)</name>
        <dbReference type="ChEBI" id="CHEBI:29108"/>
    </ligand>
</feature>
<dbReference type="GO" id="GO:0030246">
    <property type="term" value="F:carbohydrate binding"/>
    <property type="evidence" value="ECO:0007669"/>
    <property type="project" value="InterPro"/>
</dbReference>
<dbReference type="InterPro" id="IPR025997">
    <property type="entry name" value="SBP_2_dom"/>
</dbReference>
<evidence type="ECO:0000256" key="1">
    <source>
        <dbReference type="ARBA" id="ARBA00004196"/>
    </source>
</evidence>
<feature type="binding site" evidence="14">
    <location>
        <position position="179"/>
    </location>
    <ligand>
        <name>beta-D-galactose</name>
        <dbReference type="ChEBI" id="CHEBI:27667"/>
    </ligand>
</feature>
<dbReference type="PROSITE" id="PS51257">
    <property type="entry name" value="PROKAR_LIPOPROTEIN"/>
    <property type="match status" value="1"/>
</dbReference>
<keyword evidence="5 10" id="KW-0732">Signal</keyword>
<feature type="binding site" evidence="14">
    <location>
        <position position="230"/>
    </location>
    <ligand>
        <name>Ca(2+)</name>
        <dbReference type="ChEBI" id="CHEBI:29108"/>
    </ligand>
</feature>
<feature type="domain" description="Periplasmic binding protein" evidence="11">
    <location>
        <begin position="30"/>
        <end position="301"/>
    </location>
</feature>
<keyword evidence="2" id="KW-0813">Transport</keyword>
<feature type="binding site" evidence="14">
    <location>
        <position position="236"/>
    </location>
    <ligand>
        <name>beta-D-galactose</name>
        <dbReference type="ChEBI" id="CHEBI:27667"/>
    </ligand>
</feature>
<dbReference type="InterPro" id="IPR050555">
    <property type="entry name" value="Bact_Solute-Bind_Prot2"/>
</dbReference>
<feature type="binding site" evidence="14">
    <location>
        <position position="177"/>
    </location>
    <ligand>
        <name>beta-D-galactose</name>
        <dbReference type="ChEBI" id="CHEBI:27667"/>
    </ligand>
</feature>
<reference evidence="14" key="2">
    <citation type="submission" date="2015-03" db="PDB data bank">
        <title>Crystal Structure of a Periplasmic Solute binding protein (IPR025997) from Streptobacillus moniliformis DSM-12112 (Smon_0317, TARGET EFI-511281) with bound D-Galactose.</title>
        <authorList>
            <consortium name="Enzyme Function Initiative (EFI)"/>
            <person name="Yadava U."/>
            <person name="Vetting M.W."/>
            <person name="Al Obaidi N.F."/>
            <person name="Toro R."/>
            <person name="Morisco L.L."/>
            <person name="Benach J."/>
            <person name="Koss J."/>
            <person name="Wasserman S.R."/>
            <person name="Attonito J.D."/>
            <person name="Scott Glenn A."/>
            <person name="Chamala S."/>
            <person name="Chowdhury S."/>
            <person name="Lafleur J."/>
            <person name="Love J."/>
            <person name="Seidel R.D."/>
            <person name="Whalen K.L."/>
            <person name="Gerlt J.A."/>
            <person name="Almo S.C."/>
        </authorList>
    </citation>
    <scope>X-RAY CRYSTALLOGRAPHY (1.26 ANGSTROMS) OF 19-332 IN COMPLEX WITH CA(2+) AND BETA-D-GALACTOSE</scope>
</reference>
<dbReference type="Proteomes" id="UP000002072">
    <property type="component" value="Chromosome"/>
</dbReference>
<keyword evidence="13" id="KW-1185">Reference proteome</keyword>
<dbReference type="HOGENOM" id="CLU_037628_3_1_0"/>
<name>D1AWX5_STRM9</name>
<feature type="chain" id="PRO_5003020067" description="D-galactose/methyl-galactoside binding periplasmic protein MglB" evidence="10">
    <location>
        <begin position="19"/>
        <end position="332"/>
    </location>
</feature>
<keyword evidence="6" id="KW-0574">Periplasm</keyword>
<evidence type="ECO:0000259" key="11">
    <source>
        <dbReference type="Pfam" id="PF13407"/>
    </source>
</evidence>
<feature type="binding site" evidence="14">
    <location>
        <position position="38"/>
    </location>
    <ligand>
        <name>beta-D-galactose</name>
        <dbReference type="ChEBI" id="CHEBI:27667"/>
    </ligand>
</feature>
<dbReference type="GeneID" id="29673817"/>
<feature type="binding site" evidence="14">
    <location>
        <position position="280"/>
    </location>
    <ligand>
        <name>beta-D-galactose</name>
        <dbReference type="ChEBI" id="CHEBI:27667"/>
    </ligand>
</feature>
<dbReference type="AlphaFoldDB" id="D1AWX5"/>
<keyword evidence="14" id="KW-0002">3D-structure</keyword>
<evidence type="ECO:0007829" key="14">
    <source>
        <dbReference type="PDB" id="4Z0N"/>
    </source>
</evidence>